<evidence type="ECO:0000313" key="3">
    <source>
        <dbReference type="EMBL" id="EQL02484.1"/>
    </source>
</evidence>
<evidence type="ECO:0000256" key="2">
    <source>
        <dbReference type="SAM" id="SignalP"/>
    </source>
</evidence>
<accession>T5AIQ4</accession>
<protein>
    <submittedName>
        <fullName evidence="3">Uncharacterized protein</fullName>
    </submittedName>
</protein>
<feature type="chain" id="PRO_5004605932" evidence="2">
    <location>
        <begin position="20"/>
        <end position="362"/>
    </location>
</feature>
<feature type="signal peptide" evidence="2">
    <location>
        <begin position="1"/>
        <end position="19"/>
    </location>
</feature>
<evidence type="ECO:0000256" key="1">
    <source>
        <dbReference type="SAM" id="MobiDB-lite"/>
    </source>
</evidence>
<name>T5AIQ4_OPHSC</name>
<feature type="region of interest" description="Disordered" evidence="1">
    <location>
        <begin position="71"/>
        <end position="90"/>
    </location>
</feature>
<dbReference type="Proteomes" id="UP000019374">
    <property type="component" value="Unassembled WGS sequence"/>
</dbReference>
<dbReference type="AlphaFoldDB" id="T5AIQ4"/>
<keyword evidence="2" id="KW-0732">Signal</keyword>
<reference evidence="3 4" key="1">
    <citation type="journal article" date="2013" name="Chin. Sci. Bull.">
        <title>Genome survey uncovers the secrets of sex and lifestyle in caterpillar fungus.</title>
        <authorList>
            <person name="Hu X."/>
            <person name="Zhang Y."/>
            <person name="Xiao G."/>
            <person name="Zheng P."/>
            <person name="Xia Y."/>
            <person name="Zhang X."/>
            <person name="St Leger R.J."/>
            <person name="Liu X."/>
            <person name="Wang C."/>
        </authorList>
    </citation>
    <scope>NUCLEOTIDE SEQUENCE [LARGE SCALE GENOMIC DNA]</scope>
    <source>
        <strain evidence="4">Co18 / CGMCC 3.14243</strain>
        <tissue evidence="3">Fruit-body</tissue>
    </source>
</reference>
<gene>
    <name evidence="3" type="ORF">OCS_01805</name>
</gene>
<dbReference type="EMBL" id="KE652305">
    <property type="protein sequence ID" value="EQL02484.1"/>
    <property type="molecule type" value="Genomic_DNA"/>
</dbReference>
<evidence type="ECO:0000313" key="4">
    <source>
        <dbReference type="Proteomes" id="UP000019374"/>
    </source>
</evidence>
<organism evidence="3 4">
    <name type="scientific">Ophiocordyceps sinensis (strain Co18 / CGMCC 3.14243)</name>
    <name type="common">Yarsagumba caterpillar fungus</name>
    <name type="synonym">Hirsutella sinensis</name>
    <dbReference type="NCBI Taxonomy" id="911162"/>
    <lineage>
        <taxon>Eukaryota</taxon>
        <taxon>Fungi</taxon>
        <taxon>Dikarya</taxon>
        <taxon>Ascomycota</taxon>
        <taxon>Pezizomycotina</taxon>
        <taxon>Sordariomycetes</taxon>
        <taxon>Hypocreomycetidae</taxon>
        <taxon>Hypocreales</taxon>
        <taxon>Ophiocordycipitaceae</taxon>
        <taxon>Ophiocordyceps</taxon>
    </lineage>
</organism>
<dbReference type="HOGENOM" id="CLU_787765_0_0_1"/>
<proteinExistence type="predicted"/>
<sequence>MKSLLFIAGLLGLLAVSQQTDVASLTHDFISNGQQLGSAKAERRVFTQAKPLKGRPLCGLELLTSIRYTPAPKGLSRRSDEENEAGNSTSDLRIFERQMTLPQGSTNDHMKDFMLSETGKKGYNFLSWRPRGQKISRDVNNAVFEPIRNTRSSKAFGQGLHHLAGCTGLMIVSRKGIYGGHYWENIGFDLEKPMHGDLYKDQEDAFQKSILDALEKGSTDGGHPDLTEAAKIMADDDTIKAYLMVPDTGPSEEGEEAKPEPYKEHWRRMQEKIGEIIPKLSNIDDANRWQVVTYYPVQDEERSFEYDRYGRYVLEDGKPKCTYDPLDDTTRGRMLCKYDPDHNGKKKIALWIENRQYHDDSW</sequence>
<dbReference type="eggNOG" id="ENOG502R8ZI">
    <property type="taxonomic scope" value="Eukaryota"/>
</dbReference>